<evidence type="ECO:0000313" key="7">
    <source>
        <dbReference type="EMBL" id="CAI9285397.1"/>
    </source>
</evidence>
<proteinExistence type="inferred from homology"/>
<comment type="similarity">
    <text evidence="2 6">Belongs to the plant self-incompatibility (S1) protein family.</text>
</comment>
<dbReference type="InterPro" id="IPR010264">
    <property type="entry name" value="Self-incomp_S1"/>
</dbReference>
<gene>
    <name evidence="7" type="ORF">LSALG_LOCUS24864</name>
</gene>
<keyword evidence="5 6" id="KW-0732">Signal</keyword>
<reference evidence="7" key="1">
    <citation type="submission" date="2023-04" db="EMBL/GenBank/DDBJ databases">
        <authorList>
            <person name="Vijverberg K."/>
            <person name="Xiong W."/>
            <person name="Schranz E."/>
        </authorList>
    </citation>
    <scope>NUCLEOTIDE SEQUENCE</scope>
</reference>
<keyword evidence="8" id="KW-1185">Reference proteome</keyword>
<evidence type="ECO:0000256" key="3">
    <source>
        <dbReference type="ARBA" id="ARBA00022471"/>
    </source>
</evidence>
<keyword evidence="4 6" id="KW-0964">Secreted</keyword>
<evidence type="ECO:0000256" key="2">
    <source>
        <dbReference type="ARBA" id="ARBA00005581"/>
    </source>
</evidence>
<dbReference type="PANTHER" id="PTHR31232">
    <property type="match status" value="1"/>
</dbReference>
<dbReference type="GO" id="GO:0005576">
    <property type="term" value="C:extracellular region"/>
    <property type="evidence" value="ECO:0007669"/>
    <property type="project" value="UniProtKB-SubCell"/>
</dbReference>
<feature type="signal peptide" evidence="6">
    <location>
        <begin position="1"/>
        <end position="19"/>
    </location>
</feature>
<protein>
    <recommendedName>
        <fullName evidence="6">S-protein homolog</fullName>
    </recommendedName>
</protein>
<keyword evidence="3 6" id="KW-0713">Self-incompatibility</keyword>
<dbReference type="Pfam" id="PF05938">
    <property type="entry name" value="Self-incomp_S1"/>
    <property type="match status" value="1"/>
</dbReference>
<evidence type="ECO:0000256" key="1">
    <source>
        <dbReference type="ARBA" id="ARBA00004613"/>
    </source>
</evidence>
<feature type="chain" id="PRO_5041480398" description="S-protein homolog" evidence="6">
    <location>
        <begin position="20"/>
        <end position="147"/>
    </location>
</feature>
<evidence type="ECO:0000256" key="6">
    <source>
        <dbReference type="RuleBase" id="RU367044"/>
    </source>
</evidence>
<name>A0AA35Z4U7_LACSI</name>
<sequence length="147" mass="16889">MKIFFFLYCFLVITTYASTTSPPTKASSKDNISVGRSQDVRIVNDIKDPIVVHVRSKNDDLGKTTLAYRAEKRVKFQENLFGGTLFHADFYWKSKTAAFVIFDQKIRHRYCEGGVDNMCKWSMREDGFYLSGNGKPNDPATKLHDWS</sequence>
<organism evidence="7 8">
    <name type="scientific">Lactuca saligna</name>
    <name type="common">Willowleaf lettuce</name>
    <dbReference type="NCBI Taxonomy" id="75948"/>
    <lineage>
        <taxon>Eukaryota</taxon>
        <taxon>Viridiplantae</taxon>
        <taxon>Streptophyta</taxon>
        <taxon>Embryophyta</taxon>
        <taxon>Tracheophyta</taxon>
        <taxon>Spermatophyta</taxon>
        <taxon>Magnoliopsida</taxon>
        <taxon>eudicotyledons</taxon>
        <taxon>Gunneridae</taxon>
        <taxon>Pentapetalae</taxon>
        <taxon>asterids</taxon>
        <taxon>campanulids</taxon>
        <taxon>Asterales</taxon>
        <taxon>Asteraceae</taxon>
        <taxon>Cichorioideae</taxon>
        <taxon>Cichorieae</taxon>
        <taxon>Lactucinae</taxon>
        <taxon>Lactuca</taxon>
    </lineage>
</organism>
<evidence type="ECO:0000313" key="8">
    <source>
        <dbReference type="Proteomes" id="UP001177003"/>
    </source>
</evidence>
<dbReference type="PANTHER" id="PTHR31232:SF155">
    <property type="entry name" value="PLANT SELF-INCOMPATIBILITY PROTEIN S1 FAMILY"/>
    <property type="match status" value="1"/>
</dbReference>
<dbReference type="EMBL" id="OX465081">
    <property type="protein sequence ID" value="CAI9285397.1"/>
    <property type="molecule type" value="Genomic_DNA"/>
</dbReference>
<evidence type="ECO:0000256" key="5">
    <source>
        <dbReference type="ARBA" id="ARBA00022729"/>
    </source>
</evidence>
<comment type="subcellular location">
    <subcellularLocation>
        <location evidence="1 6">Secreted</location>
    </subcellularLocation>
</comment>
<dbReference type="GO" id="GO:0060320">
    <property type="term" value="P:rejection of self pollen"/>
    <property type="evidence" value="ECO:0007669"/>
    <property type="project" value="UniProtKB-KW"/>
</dbReference>
<accession>A0AA35Z4U7</accession>
<evidence type="ECO:0000256" key="4">
    <source>
        <dbReference type="ARBA" id="ARBA00022525"/>
    </source>
</evidence>
<dbReference type="AlphaFoldDB" id="A0AA35Z4U7"/>
<dbReference type="Proteomes" id="UP001177003">
    <property type="component" value="Chromosome 5"/>
</dbReference>